<protein>
    <recommendedName>
        <fullName evidence="11">Aminomethyltransferase</fullName>
        <ecNumber evidence="11">2.1.2.10</ecNumber>
    </recommendedName>
    <alternativeName>
        <fullName evidence="11">Glycine cleavage system T protein</fullName>
    </alternativeName>
</protein>
<gene>
    <name evidence="14" type="ORF">ONB1V03_LOCUS3378</name>
</gene>
<evidence type="ECO:0000256" key="10">
    <source>
        <dbReference type="PIRSR" id="PIRSR006487-1"/>
    </source>
</evidence>
<dbReference type="Gene3D" id="3.30.70.1400">
    <property type="entry name" value="Aminomethyltransferase beta-barrel domains"/>
    <property type="match status" value="1"/>
</dbReference>
<name>A0A7R9LIB8_9ACAR</name>
<dbReference type="GO" id="GO:0006546">
    <property type="term" value="P:glycine catabolic process"/>
    <property type="evidence" value="ECO:0007669"/>
    <property type="project" value="InterPro"/>
</dbReference>
<evidence type="ECO:0000256" key="5">
    <source>
        <dbReference type="ARBA" id="ARBA00022576"/>
    </source>
</evidence>
<accession>A0A7R9LIB8</accession>
<dbReference type="InterPro" id="IPR029043">
    <property type="entry name" value="GcvT/YgfZ_C"/>
</dbReference>
<dbReference type="InterPro" id="IPR006223">
    <property type="entry name" value="GcvT"/>
</dbReference>
<dbReference type="FunFam" id="3.30.1360.120:FF:000014">
    <property type="entry name" value="Aminomethyltransferase"/>
    <property type="match status" value="1"/>
</dbReference>
<evidence type="ECO:0000256" key="1">
    <source>
        <dbReference type="ARBA" id="ARBA00003631"/>
    </source>
</evidence>
<dbReference type="InterPro" id="IPR013977">
    <property type="entry name" value="GcvT_C"/>
</dbReference>
<dbReference type="PANTHER" id="PTHR43757">
    <property type="entry name" value="AMINOMETHYLTRANSFERASE"/>
    <property type="match status" value="1"/>
</dbReference>
<dbReference type="NCBIfam" id="TIGR00528">
    <property type="entry name" value="gcvT"/>
    <property type="match status" value="1"/>
</dbReference>
<comment type="catalytic activity">
    <reaction evidence="9 11">
        <text>N(6)-[(R)-S(8)-aminomethyldihydrolipoyl]-L-lysyl-[protein] + (6S)-5,6,7,8-tetrahydrofolate = N(6)-[(R)-dihydrolipoyl]-L-lysyl-[protein] + (6R)-5,10-methylene-5,6,7,8-tetrahydrofolate + NH4(+)</text>
        <dbReference type="Rhea" id="RHEA:16945"/>
        <dbReference type="Rhea" id="RHEA-COMP:10475"/>
        <dbReference type="Rhea" id="RHEA-COMP:10492"/>
        <dbReference type="ChEBI" id="CHEBI:15636"/>
        <dbReference type="ChEBI" id="CHEBI:28938"/>
        <dbReference type="ChEBI" id="CHEBI:57453"/>
        <dbReference type="ChEBI" id="CHEBI:83100"/>
        <dbReference type="ChEBI" id="CHEBI:83143"/>
        <dbReference type="EC" id="2.1.2.10"/>
    </reaction>
</comment>
<evidence type="ECO:0000256" key="9">
    <source>
        <dbReference type="ARBA" id="ARBA00047665"/>
    </source>
</evidence>
<dbReference type="GO" id="GO:0005739">
    <property type="term" value="C:mitochondrion"/>
    <property type="evidence" value="ECO:0007669"/>
    <property type="project" value="UniProtKB-SubCell"/>
</dbReference>
<dbReference type="SUPFAM" id="SSF103025">
    <property type="entry name" value="Folate-binding domain"/>
    <property type="match status" value="1"/>
</dbReference>
<dbReference type="PIRSF" id="PIRSF006487">
    <property type="entry name" value="GcvT"/>
    <property type="match status" value="1"/>
</dbReference>
<dbReference type="Proteomes" id="UP000728032">
    <property type="component" value="Unassembled WGS sequence"/>
</dbReference>
<keyword evidence="6 11" id="KW-0808">Transferase</keyword>
<evidence type="ECO:0000256" key="4">
    <source>
        <dbReference type="ARBA" id="ARBA00011690"/>
    </source>
</evidence>
<comment type="similarity">
    <text evidence="3 11">Belongs to the GcvT family.</text>
</comment>
<keyword evidence="15" id="KW-1185">Reference proteome</keyword>
<evidence type="ECO:0000256" key="6">
    <source>
        <dbReference type="ARBA" id="ARBA00022679"/>
    </source>
</evidence>
<reference evidence="14" key="1">
    <citation type="submission" date="2020-11" db="EMBL/GenBank/DDBJ databases">
        <authorList>
            <person name="Tran Van P."/>
        </authorList>
    </citation>
    <scope>NUCLEOTIDE SEQUENCE</scope>
</reference>
<dbReference type="InterPro" id="IPR027266">
    <property type="entry name" value="TrmE/GcvT-like"/>
</dbReference>
<comment type="subcellular location">
    <subcellularLocation>
        <location evidence="2 11">Mitochondrion</location>
    </subcellularLocation>
</comment>
<keyword evidence="8 11" id="KW-0496">Mitochondrion</keyword>
<keyword evidence="7 11" id="KW-0809">Transit peptide</keyword>
<dbReference type="Gene3D" id="3.30.1360.120">
    <property type="entry name" value="Probable tRNA modification gtpase trme, domain 1"/>
    <property type="match status" value="1"/>
</dbReference>
<evidence type="ECO:0000259" key="13">
    <source>
        <dbReference type="Pfam" id="PF08669"/>
    </source>
</evidence>
<dbReference type="GO" id="GO:0004047">
    <property type="term" value="F:aminomethyltransferase activity"/>
    <property type="evidence" value="ECO:0007669"/>
    <property type="project" value="UniProtKB-EC"/>
</dbReference>
<dbReference type="GO" id="GO:0008483">
    <property type="term" value="F:transaminase activity"/>
    <property type="evidence" value="ECO:0007669"/>
    <property type="project" value="UniProtKB-KW"/>
</dbReference>
<feature type="domain" description="Aminomethyltransferase C-terminal" evidence="13">
    <location>
        <begin position="267"/>
        <end position="344"/>
    </location>
</feature>
<evidence type="ECO:0000256" key="11">
    <source>
        <dbReference type="RuleBase" id="RU003981"/>
    </source>
</evidence>
<dbReference type="EMBL" id="CAJPVJ010000983">
    <property type="protein sequence ID" value="CAG2163814.1"/>
    <property type="molecule type" value="Genomic_DNA"/>
</dbReference>
<evidence type="ECO:0000256" key="2">
    <source>
        <dbReference type="ARBA" id="ARBA00004173"/>
    </source>
</evidence>
<evidence type="ECO:0000256" key="3">
    <source>
        <dbReference type="ARBA" id="ARBA00008609"/>
    </source>
</evidence>
<dbReference type="InterPro" id="IPR028896">
    <property type="entry name" value="GcvT/YgfZ/DmdA"/>
</dbReference>
<dbReference type="EC" id="2.1.2.10" evidence="11"/>
<dbReference type="AlphaFoldDB" id="A0A7R9LIB8"/>
<comment type="function">
    <text evidence="1 11">The glycine cleavage system catalyzes the degradation of glycine.</text>
</comment>
<feature type="binding site" evidence="10">
    <location>
        <position position="177"/>
    </location>
    <ligand>
        <name>substrate</name>
    </ligand>
</feature>
<feature type="domain" description="GCVT N-terminal" evidence="12">
    <location>
        <begin position="1"/>
        <end position="241"/>
    </location>
</feature>
<evidence type="ECO:0000313" key="15">
    <source>
        <dbReference type="Proteomes" id="UP000728032"/>
    </source>
</evidence>
<organism evidence="14">
    <name type="scientific">Oppiella nova</name>
    <dbReference type="NCBI Taxonomy" id="334625"/>
    <lineage>
        <taxon>Eukaryota</taxon>
        <taxon>Metazoa</taxon>
        <taxon>Ecdysozoa</taxon>
        <taxon>Arthropoda</taxon>
        <taxon>Chelicerata</taxon>
        <taxon>Arachnida</taxon>
        <taxon>Acari</taxon>
        <taxon>Acariformes</taxon>
        <taxon>Sarcoptiformes</taxon>
        <taxon>Oribatida</taxon>
        <taxon>Brachypylina</taxon>
        <taxon>Oppioidea</taxon>
        <taxon>Oppiidae</taxon>
        <taxon>Oppiella</taxon>
    </lineage>
</organism>
<dbReference type="InterPro" id="IPR006222">
    <property type="entry name" value="GCVT_N"/>
</dbReference>
<comment type="subunit">
    <text evidence="4 11">The glycine cleavage system is composed of four proteins: P, T, L and H.</text>
</comment>
<dbReference type="SUPFAM" id="SSF101790">
    <property type="entry name" value="Aminomethyltransferase beta-barrel domain"/>
    <property type="match status" value="1"/>
</dbReference>
<evidence type="ECO:0000259" key="12">
    <source>
        <dbReference type="Pfam" id="PF01571"/>
    </source>
</evidence>
<dbReference type="Pfam" id="PF08669">
    <property type="entry name" value="GCV_T_C"/>
    <property type="match status" value="1"/>
</dbReference>
<keyword evidence="5 11" id="KW-0032">Aminotransferase</keyword>
<evidence type="ECO:0000256" key="7">
    <source>
        <dbReference type="ARBA" id="ARBA00022946"/>
    </source>
</evidence>
<dbReference type="Pfam" id="PF01571">
    <property type="entry name" value="GCV_T"/>
    <property type="match status" value="1"/>
</dbReference>
<evidence type="ECO:0000256" key="8">
    <source>
        <dbReference type="ARBA" id="ARBA00023128"/>
    </source>
</evidence>
<proteinExistence type="inferred from homology"/>
<dbReference type="EMBL" id="OC915808">
    <property type="protein sequence ID" value="CAD7642024.1"/>
    <property type="molecule type" value="Genomic_DNA"/>
</dbReference>
<dbReference type="OrthoDB" id="10263536at2759"/>
<dbReference type="PANTHER" id="PTHR43757:SF16">
    <property type="entry name" value="AMINOMETHYLTRANSFERASE, MITOCHONDRIAL"/>
    <property type="match status" value="1"/>
</dbReference>
<dbReference type="FunFam" id="3.30.70.1400:FF:000001">
    <property type="entry name" value="Aminomethyltransferase"/>
    <property type="match status" value="1"/>
</dbReference>
<dbReference type="Gene3D" id="2.40.30.110">
    <property type="entry name" value="Aminomethyltransferase beta-barrel domains"/>
    <property type="match status" value="1"/>
</dbReference>
<dbReference type="NCBIfam" id="NF001567">
    <property type="entry name" value="PRK00389.1"/>
    <property type="match status" value="1"/>
</dbReference>
<dbReference type="Gene3D" id="4.10.1250.10">
    <property type="entry name" value="Aminomethyltransferase fragment"/>
    <property type="match status" value="1"/>
</dbReference>
<dbReference type="GO" id="GO:0005960">
    <property type="term" value="C:glycine cleavage complex"/>
    <property type="evidence" value="ECO:0007669"/>
    <property type="project" value="InterPro"/>
</dbReference>
<evidence type="ECO:0000313" key="14">
    <source>
        <dbReference type="EMBL" id="CAD7642024.1"/>
    </source>
</evidence>
<sequence length="352" mass="38686">MPVLYKDLSINDSHLHTRQSSSLFDVSHMLQMRVSGKDNIQFMESLTVADIQGLEPNTGTLTLYTNETGGIIDDLIVTKTDKEFLYVVSNAGRIEQDLKHVTTHCQTLKSKGKDVSIEILERALLALQGPQSARCLQSLVDSDLSKLNFMASVVTSVCGVNDCRITRCGYTGEDGFEISVPIERAVHVANTLLTSSNGAVRLAGLGARDTLRLEAGLCLYGNDIDEKTSPIAASLTWTIAKRRRQTADFIGSQIVLKHLKDKPKERRVGLLGLTSGPPARSHSSVLDPNTKERIGEVTSGCPSPSLKKNIAMAYLPLTHKIGSKVICDIRGKQFEYEIVKMPFVSTNYYFIK</sequence>